<feature type="transmembrane region" description="Helical" evidence="3">
    <location>
        <begin position="509"/>
        <end position="535"/>
    </location>
</feature>
<feature type="compositionally biased region" description="Basic and acidic residues" evidence="2">
    <location>
        <begin position="1"/>
        <end position="12"/>
    </location>
</feature>
<protein>
    <submittedName>
        <fullName evidence="5">TRAP transporter fused permease subunit</fullName>
    </submittedName>
</protein>
<feature type="transmembrane region" description="Helical" evidence="3">
    <location>
        <begin position="547"/>
        <end position="567"/>
    </location>
</feature>
<feature type="transmembrane region" description="Helical" evidence="3">
    <location>
        <begin position="317"/>
        <end position="342"/>
    </location>
</feature>
<evidence type="ECO:0000256" key="3">
    <source>
        <dbReference type="SAM" id="Phobius"/>
    </source>
</evidence>
<organism evidence="5 6">
    <name type="scientific">Aquibium pacificus</name>
    <dbReference type="NCBI Taxonomy" id="3153579"/>
    <lineage>
        <taxon>Bacteria</taxon>
        <taxon>Pseudomonadati</taxon>
        <taxon>Pseudomonadota</taxon>
        <taxon>Alphaproteobacteria</taxon>
        <taxon>Hyphomicrobiales</taxon>
        <taxon>Phyllobacteriaceae</taxon>
        <taxon>Aquibium</taxon>
    </lineage>
</organism>
<evidence type="ECO:0000313" key="6">
    <source>
        <dbReference type="Proteomes" id="UP001556692"/>
    </source>
</evidence>
<keyword evidence="3" id="KW-0472">Membrane</keyword>
<feature type="transmembrane region" description="Helical" evidence="3">
    <location>
        <begin position="363"/>
        <end position="380"/>
    </location>
</feature>
<keyword evidence="1" id="KW-1003">Cell membrane</keyword>
<dbReference type="InterPro" id="IPR011853">
    <property type="entry name" value="TRAP_DctM-Dct_fused"/>
</dbReference>
<feature type="transmembrane region" description="Helical" evidence="3">
    <location>
        <begin position="573"/>
        <end position="596"/>
    </location>
</feature>
<feature type="transmembrane region" description="Helical" evidence="3">
    <location>
        <begin position="608"/>
        <end position="625"/>
    </location>
</feature>
<feature type="transmembrane region" description="Helical" evidence="3">
    <location>
        <begin position="121"/>
        <end position="138"/>
    </location>
</feature>
<reference evidence="5 6" key="1">
    <citation type="submission" date="2024-05" db="EMBL/GenBank/DDBJ databases">
        <authorList>
            <person name="Jiang F."/>
        </authorList>
    </citation>
    <scope>NUCLEOTIDE SEQUENCE [LARGE SCALE GENOMIC DNA]</scope>
    <source>
        <strain evidence="5 6">LZ166</strain>
    </source>
</reference>
<dbReference type="EMBL" id="JBDPGJ010000002">
    <property type="protein sequence ID" value="MEX0405740.1"/>
    <property type="molecule type" value="Genomic_DNA"/>
</dbReference>
<keyword evidence="1" id="KW-0997">Cell inner membrane</keyword>
<feature type="transmembrane region" description="Helical" evidence="3">
    <location>
        <begin position="482"/>
        <end position="503"/>
    </location>
</feature>
<evidence type="ECO:0000313" key="5">
    <source>
        <dbReference type="EMBL" id="MEX0405740.1"/>
    </source>
</evidence>
<feature type="transmembrane region" description="Helical" evidence="3">
    <location>
        <begin position="386"/>
        <end position="401"/>
    </location>
</feature>
<evidence type="ECO:0000256" key="2">
    <source>
        <dbReference type="SAM" id="MobiDB-lite"/>
    </source>
</evidence>
<dbReference type="PANTHER" id="PTHR43849:SF2">
    <property type="entry name" value="BLL3936 PROTEIN"/>
    <property type="match status" value="1"/>
</dbReference>
<feature type="transmembrane region" description="Helical" evidence="3">
    <location>
        <begin position="631"/>
        <end position="653"/>
    </location>
</feature>
<dbReference type="Proteomes" id="UP001556692">
    <property type="component" value="Unassembled WGS sequence"/>
</dbReference>
<gene>
    <name evidence="5" type="ORF">ABGN05_08715</name>
</gene>
<feature type="transmembrane region" description="Helical" evidence="3">
    <location>
        <begin position="145"/>
        <end position="163"/>
    </location>
</feature>
<feature type="region of interest" description="Disordered" evidence="2">
    <location>
        <begin position="1"/>
        <end position="21"/>
    </location>
</feature>
<feature type="transmembrane region" description="Helical" evidence="3">
    <location>
        <begin position="31"/>
        <end position="49"/>
    </location>
</feature>
<keyword evidence="6" id="KW-1185">Reference proteome</keyword>
<comment type="function">
    <text evidence="1">Part of the tripartite ATP-independent periplasmic (TRAP) transport system.</text>
</comment>
<feature type="transmembrane region" description="Helical" evidence="3">
    <location>
        <begin position="61"/>
        <end position="79"/>
    </location>
</feature>
<accession>A0ABV3SJF1</accession>
<keyword evidence="1" id="KW-0813">Transport</keyword>
<dbReference type="Pfam" id="PF06808">
    <property type="entry name" value="DctM"/>
    <property type="match status" value="1"/>
</dbReference>
<keyword evidence="3" id="KW-0812">Transmembrane</keyword>
<comment type="subcellular location">
    <subcellularLocation>
        <location evidence="1">Cell inner membrane</location>
        <topology evidence="1">Multi-pass membrane protein</topology>
    </subcellularLocation>
</comment>
<comment type="caution">
    <text evidence="5">The sequence shown here is derived from an EMBL/GenBank/DDBJ whole genome shotgun (WGS) entry which is preliminary data.</text>
</comment>
<dbReference type="InterPro" id="IPR010656">
    <property type="entry name" value="DctM"/>
</dbReference>
<dbReference type="PANTHER" id="PTHR43849">
    <property type="entry name" value="BLL3936 PROTEIN"/>
    <property type="match status" value="1"/>
</dbReference>
<feature type="transmembrane region" description="Helical" evidence="3">
    <location>
        <begin position="91"/>
        <end position="109"/>
    </location>
</feature>
<feature type="transmembrane region" description="Helical" evidence="3">
    <location>
        <begin position="422"/>
        <end position="441"/>
    </location>
</feature>
<keyword evidence="3" id="KW-1133">Transmembrane helix</keyword>
<name>A0ABV3SJF1_9HYPH</name>
<evidence type="ECO:0000259" key="4">
    <source>
        <dbReference type="Pfam" id="PF06808"/>
    </source>
</evidence>
<feature type="transmembrane region" description="Helical" evidence="3">
    <location>
        <begin position="193"/>
        <end position="214"/>
    </location>
</feature>
<dbReference type="RefSeq" id="WP_367953621.1">
    <property type="nucleotide sequence ID" value="NZ_JBDPGJ010000002.1"/>
</dbReference>
<proteinExistence type="predicted"/>
<sequence>MNEGRSLPDRDASTATGTEAEGTISTGTARWFVAAATAIAIAVAIHQLFNLRVGGYTMLEGMYLYVLAGIFLAIAFLSFRIRAGASPHVPWYDWALAGASLAVAGYFAATSSVSLDYGWEYAPPQTAVWVSIAFYLLILEATRRAGGLTLFLIVLAFSLYPTFAEKVPDPLSGFTQPFSDVIPFFMISAEASFGIPMQAFGNLVIGFILFGAVLQHTGGGRFFNDLAMALVGQYRGGAAKMSIFASGFMGSMSGSVISNVLTTGAVSIPAMKKSGFSPRYAAATEACASTGAVLMPPIMGATAFVMASWLGVPYSEIVLAAVIPSALYYFGLFVQIDAYAARRGLAGLPKEEMPSFRATMRDGWIYVFVFALLIFLMMAFRWETTAPFYAVALLLAVNQLRRGDRFTAGRFIDMIASVGRTLAEIVAILLGIGMIVGAFQATGLTGPLATELVHLAGNSIPALLIMGAITSFIFGMGMTVTACYIFLAIVLAPALVQAGLNQLAVHLFILYWGMVSFITPPVALGAFAAATLARASPIQTGWEATRLGVVIYVVPFFFVLNPALIGQGAPQEVAVAVASAVLGIWFVGSAMQSYLAFVGPMGSGPAAILTRVLLAAAGFIVAAPVPGPYGLGTIELSLVGVVLALPPIAVTWWQNRPVRQAGIAARVR</sequence>
<evidence type="ECO:0000256" key="1">
    <source>
        <dbReference type="RuleBase" id="RU369079"/>
    </source>
</evidence>
<feature type="transmembrane region" description="Helical" evidence="3">
    <location>
        <begin position="453"/>
        <end position="475"/>
    </location>
</feature>
<dbReference type="NCBIfam" id="TIGR02123">
    <property type="entry name" value="TRAP_fused"/>
    <property type="match status" value="1"/>
</dbReference>
<feature type="transmembrane region" description="Helical" evidence="3">
    <location>
        <begin position="292"/>
        <end position="311"/>
    </location>
</feature>
<feature type="domain" description="TRAP C4-dicarboxylate transport system permease DctM subunit" evidence="4">
    <location>
        <begin position="135"/>
        <end position="568"/>
    </location>
</feature>